<evidence type="ECO:0000256" key="4">
    <source>
        <dbReference type="ARBA" id="ARBA00022889"/>
    </source>
</evidence>
<evidence type="ECO:0000256" key="2">
    <source>
        <dbReference type="ARBA" id="ARBA00011016"/>
    </source>
</evidence>
<dbReference type="AlphaFoldDB" id="A0AA97K599"/>
<dbReference type="GO" id="GO:0009986">
    <property type="term" value="C:cell surface"/>
    <property type="evidence" value="ECO:0007669"/>
    <property type="project" value="TreeGrafter"/>
</dbReference>
<reference evidence="8" key="1">
    <citation type="submission" date="2025-08" db="UniProtKB">
        <authorList>
            <consortium name="RefSeq"/>
        </authorList>
    </citation>
    <scope>IDENTIFICATION</scope>
    <source>
        <tissue evidence="8">Blood</tissue>
    </source>
</reference>
<evidence type="ECO:0000256" key="5">
    <source>
        <dbReference type="ARBA" id="ARBA00023136"/>
    </source>
</evidence>
<dbReference type="Proteomes" id="UP001190640">
    <property type="component" value="Chromosome 12"/>
</dbReference>
<dbReference type="PANTHER" id="PTHR23412:SF6">
    <property type="entry name" value="MESOTHELIN"/>
    <property type="match status" value="1"/>
</dbReference>
<dbReference type="GO" id="GO:0016020">
    <property type="term" value="C:membrane"/>
    <property type="evidence" value="ECO:0007669"/>
    <property type="project" value="UniProtKB-SubCell"/>
</dbReference>
<accession>A0AA97K599</accession>
<dbReference type="GeneID" id="129338927"/>
<keyword evidence="5" id="KW-0472">Membrane</keyword>
<evidence type="ECO:0000256" key="3">
    <source>
        <dbReference type="ARBA" id="ARBA00022729"/>
    </source>
</evidence>
<organism evidence="7 8">
    <name type="scientific">Eublepharis macularius</name>
    <name type="common">Leopard gecko</name>
    <name type="synonym">Cyrtodactylus macularius</name>
    <dbReference type="NCBI Taxonomy" id="481883"/>
    <lineage>
        <taxon>Eukaryota</taxon>
        <taxon>Metazoa</taxon>
        <taxon>Chordata</taxon>
        <taxon>Craniata</taxon>
        <taxon>Vertebrata</taxon>
        <taxon>Euteleostomi</taxon>
        <taxon>Lepidosauria</taxon>
        <taxon>Squamata</taxon>
        <taxon>Bifurcata</taxon>
        <taxon>Gekkota</taxon>
        <taxon>Eublepharidae</taxon>
        <taxon>Eublepharinae</taxon>
        <taxon>Eublepharis</taxon>
    </lineage>
</organism>
<evidence type="ECO:0000256" key="1">
    <source>
        <dbReference type="ARBA" id="ARBA00004370"/>
    </source>
</evidence>
<comment type="subcellular location">
    <subcellularLocation>
        <location evidence="1">Membrane</location>
    </subcellularLocation>
</comment>
<keyword evidence="6" id="KW-0325">Glycoprotein</keyword>
<keyword evidence="4" id="KW-0130">Cell adhesion</keyword>
<dbReference type="Pfam" id="PF06060">
    <property type="entry name" value="Mesothelin"/>
    <property type="match status" value="1"/>
</dbReference>
<comment type="similarity">
    <text evidence="2">Belongs to the mesothelin family.</text>
</comment>
<evidence type="ECO:0000313" key="7">
    <source>
        <dbReference type="Proteomes" id="UP001190640"/>
    </source>
</evidence>
<dbReference type="GO" id="GO:0007160">
    <property type="term" value="P:cell-matrix adhesion"/>
    <property type="evidence" value="ECO:0007669"/>
    <property type="project" value="TreeGrafter"/>
</dbReference>
<dbReference type="InterPro" id="IPR010335">
    <property type="entry name" value="Mesothelin"/>
</dbReference>
<sequence length="581" mass="63976">MFFNDFIRNVSDFKSLCAPVLQGFTCAAASSLDTERLQELAKAIKEKNISLGKDQLLCLANKLMLHGIPRDFNNYPNDLVLFLSPSDYGAIGSCKEYVAHVGKANIDVLEKGSPQRRQLLAEALDCLKISGLHVSEENAEILGHLVCDLSADYFKTSGKNMLKQLTRCQSFSVDQAKAIQAILCSGDTPVGPPSEWSSSTLEKLSGLFQIFDYCILQQIPASVLLPRLKCFRHTPYLLRKELASLVKNLQPARLKRSSDSQCPPGKNVTDEIAQDDLMPIEYTVEELRDCLGIPVLIRNLGTLSTFAFTDEQLPVIKAKLDETGYPDQVLRNLGDFKDLMSLEDIKKWKFNSTETLASLLNDKLSPEGATAIIHQYTDSGGPLNAAALNVIGTKYICLLDSDQLERIDENAINGTNPLDLSNCTQTTKDILYPKAKRAFSDRHNPPRYYGLIKSYLGGAPGDDLRALSKDGVNMDINTFMKLRPDSLLSLTPSNVKGLLGEHLKDLKGQENNSPVKEWIARQKQSDLDQLGIGLVGGTPDGYVNITPRHHGPPEASGATKGHSLHLYPSLLLTLLLTSFLS</sequence>
<evidence type="ECO:0000313" key="8">
    <source>
        <dbReference type="RefSeq" id="XP_054849462.1"/>
    </source>
</evidence>
<dbReference type="Gene3D" id="1.20.970.40">
    <property type="match status" value="1"/>
</dbReference>
<dbReference type="PANTHER" id="PTHR23412">
    <property type="entry name" value="STEREOCILIN RELATED"/>
    <property type="match status" value="1"/>
</dbReference>
<gene>
    <name evidence="8" type="primary">LOC129338927</name>
</gene>
<keyword evidence="3" id="KW-0732">Signal</keyword>
<proteinExistence type="inferred from homology"/>
<dbReference type="RefSeq" id="XP_054849462.1">
    <property type="nucleotide sequence ID" value="XM_054993487.1"/>
</dbReference>
<protein>
    <submittedName>
        <fullName evidence="8">Mesothelin-like</fullName>
    </submittedName>
</protein>
<dbReference type="KEGG" id="emc:129338927"/>
<name>A0AA97K599_EUBMA</name>
<dbReference type="InterPro" id="IPR026664">
    <property type="entry name" value="Stereocilin-rel"/>
</dbReference>
<keyword evidence="7" id="KW-1185">Reference proteome</keyword>
<evidence type="ECO:0000256" key="6">
    <source>
        <dbReference type="ARBA" id="ARBA00023180"/>
    </source>
</evidence>